<dbReference type="InterPro" id="IPR040256">
    <property type="entry name" value="At4g02000-like"/>
</dbReference>
<dbReference type="EMBL" id="JACGWJ010000002">
    <property type="protein sequence ID" value="KAL0435602.1"/>
    <property type="molecule type" value="Genomic_DNA"/>
</dbReference>
<proteinExistence type="predicted"/>
<reference evidence="3" key="2">
    <citation type="journal article" date="2024" name="Plant">
        <title>Genomic evolution and insights into agronomic trait innovations of Sesamum species.</title>
        <authorList>
            <person name="Miao H."/>
            <person name="Wang L."/>
            <person name="Qu L."/>
            <person name="Liu H."/>
            <person name="Sun Y."/>
            <person name="Le M."/>
            <person name="Wang Q."/>
            <person name="Wei S."/>
            <person name="Zheng Y."/>
            <person name="Lin W."/>
            <person name="Duan Y."/>
            <person name="Cao H."/>
            <person name="Xiong S."/>
            <person name="Wang X."/>
            <person name="Wei L."/>
            <person name="Li C."/>
            <person name="Ma Q."/>
            <person name="Ju M."/>
            <person name="Zhao R."/>
            <person name="Li G."/>
            <person name="Mu C."/>
            <person name="Tian Q."/>
            <person name="Mei H."/>
            <person name="Zhang T."/>
            <person name="Gao T."/>
            <person name="Zhang H."/>
        </authorList>
    </citation>
    <scope>NUCLEOTIDE SEQUENCE</scope>
    <source>
        <strain evidence="3">G02</strain>
    </source>
</reference>
<organism evidence="3">
    <name type="scientific">Sesamum radiatum</name>
    <name type="common">Black benniseed</name>
    <dbReference type="NCBI Taxonomy" id="300843"/>
    <lineage>
        <taxon>Eukaryota</taxon>
        <taxon>Viridiplantae</taxon>
        <taxon>Streptophyta</taxon>
        <taxon>Embryophyta</taxon>
        <taxon>Tracheophyta</taxon>
        <taxon>Spermatophyta</taxon>
        <taxon>Magnoliopsida</taxon>
        <taxon>eudicotyledons</taxon>
        <taxon>Gunneridae</taxon>
        <taxon>Pentapetalae</taxon>
        <taxon>asterids</taxon>
        <taxon>lamiids</taxon>
        <taxon>Lamiales</taxon>
        <taxon>Pedaliaceae</taxon>
        <taxon>Sesamum</taxon>
    </lineage>
</organism>
<gene>
    <name evidence="3" type="ORF">Sradi_0268100</name>
</gene>
<dbReference type="InterPro" id="IPR025558">
    <property type="entry name" value="DUF4283"/>
</dbReference>
<accession>A0AAW2W5Z3</accession>
<sequence length="393" mass="45070">MLSISPTIYSSHTAIFPTFSLNMEKSELPDINLELDEHVGRKLYENHCLIGKILSDRPLDQTLVKSFTQREWNCKSGLTVSNIRHNMFVFFFQDKEELSYVLKNRPWTVMGGLLILSHCASDKVPNDLSFSYSAFWVQAHGLPMNYFTLQNGSKIGALLGVFVSADYQISYRRFLRLRVVVDVRKPILTGFWLERCGLPNVWVDFKYEKLGVFCYRCGRIGKNFWSCNFPAGNGKFGPWLRADSWDHDCAADDQATLRLVDTLADRNDVTTLIAVKKAKTAVVDESLNLDISANMEFDQPHEAESISTRILLQRFIINSIDSTIMLMNCAIIYSRMTSEDESECNWTLFFTMSAYVFHLFRKLIRFLKAQDGNGKALVEILVLIMFLVMLVSF</sequence>
<dbReference type="PANTHER" id="PTHR31286:SF178">
    <property type="entry name" value="DUF4283 DOMAIN-CONTAINING PROTEIN"/>
    <property type="match status" value="1"/>
</dbReference>
<comment type="caution">
    <text evidence="3">The sequence shown here is derived from an EMBL/GenBank/DDBJ whole genome shotgun (WGS) entry which is preliminary data.</text>
</comment>
<evidence type="ECO:0000313" key="3">
    <source>
        <dbReference type="EMBL" id="KAL0435602.1"/>
    </source>
</evidence>
<evidence type="ECO:0000259" key="1">
    <source>
        <dbReference type="Pfam" id="PF14111"/>
    </source>
</evidence>
<evidence type="ECO:0000259" key="2">
    <source>
        <dbReference type="Pfam" id="PF14392"/>
    </source>
</evidence>
<reference evidence="3" key="1">
    <citation type="submission" date="2020-06" db="EMBL/GenBank/DDBJ databases">
        <authorList>
            <person name="Li T."/>
            <person name="Hu X."/>
            <person name="Zhang T."/>
            <person name="Song X."/>
            <person name="Zhang H."/>
            <person name="Dai N."/>
            <person name="Sheng W."/>
            <person name="Hou X."/>
            <person name="Wei L."/>
        </authorList>
    </citation>
    <scope>NUCLEOTIDE SEQUENCE</scope>
    <source>
        <strain evidence="3">G02</strain>
        <tissue evidence="3">Leaf</tissue>
    </source>
</reference>
<dbReference type="Pfam" id="PF14392">
    <property type="entry name" value="zf-CCHC_4"/>
    <property type="match status" value="1"/>
</dbReference>
<dbReference type="Pfam" id="PF14111">
    <property type="entry name" value="DUF4283"/>
    <property type="match status" value="1"/>
</dbReference>
<name>A0AAW2W5Z3_SESRA</name>
<evidence type="ECO:0008006" key="4">
    <source>
        <dbReference type="Google" id="ProtNLM"/>
    </source>
</evidence>
<feature type="domain" description="Zinc knuckle CX2CX4HX4C" evidence="2">
    <location>
        <begin position="181"/>
        <end position="228"/>
    </location>
</feature>
<dbReference type="AlphaFoldDB" id="A0AAW2W5Z3"/>
<feature type="domain" description="DUF4283" evidence="1">
    <location>
        <begin position="46"/>
        <end position="117"/>
    </location>
</feature>
<protein>
    <recommendedName>
        <fullName evidence="4">DUF4283 domain-containing protein</fullName>
    </recommendedName>
</protein>
<dbReference type="PANTHER" id="PTHR31286">
    <property type="entry name" value="GLYCINE-RICH CELL WALL STRUCTURAL PROTEIN 1.8-LIKE"/>
    <property type="match status" value="1"/>
</dbReference>
<dbReference type="InterPro" id="IPR025836">
    <property type="entry name" value="Zn_knuckle_CX2CX4HX4C"/>
</dbReference>